<sequence>MPKERQDSMHMQLTNEMIGKQEIFFLISRRGGRAPQVCRNQSSSIIDVHTKNVKCPPISSVGGALTVTPCQA</sequence>
<comment type="caution">
    <text evidence="1">The sequence shown here is derived from an EMBL/GenBank/DDBJ whole genome shotgun (WGS) entry which is preliminary data.</text>
</comment>
<proteinExistence type="predicted"/>
<organism evidence="1 2">
    <name type="scientific">Streblomastix strix</name>
    <dbReference type="NCBI Taxonomy" id="222440"/>
    <lineage>
        <taxon>Eukaryota</taxon>
        <taxon>Metamonada</taxon>
        <taxon>Preaxostyla</taxon>
        <taxon>Oxymonadida</taxon>
        <taxon>Streblomastigidae</taxon>
        <taxon>Streblomastix</taxon>
    </lineage>
</organism>
<gene>
    <name evidence="1" type="ORF">EZS28_004016</name>
</gene>
<reference evidence="1 2" key="1">
    <citation type="submission" date="2019-03" db="EMBL/GenBank/DDBJ databases">
        <title>Single cell metagenomics reveals metabolic interactions within the superorganism composed of flagellate Streblomastix strix and complex community of Bacteroidetes bacteria on its surface.</title>
        <authorList>
            <person name="Treitli S.C."/>
            <person name="Kolisko M."/>
            <person name="Husnik F."/>
            <person name="Keeling P."/>
            <person name="Hampl V."/>
        </authorList>
    </citation>
    <scope>NUCLEOTIDE SEQUENCE [LARGE SCALE GENOMIC DNA]</scope>
    <source>
        <strain evidence="1">ST1C</strain>
    </source>
</reference>
<evidence type="ECO:0000313" key="1">
    <source>
        <dbReference type="EMBL" id="KAA6400452.1"/>
    </source>
</evidence>
<protein>
    <submittedName>
        <fullName evidence="1">Uncharacterized protein</fullName>
    </submittedName>
</protein>
<accession>A0A5J4X144</accession>
<dbReference type="EMBL" id="SNRW01000559">
    <property type="protein sequence ID" value="KAA6400452.1"/>
    <property type="molecule type" value="Genomic_DNA"/>
</dbReference>
<dbReference type="Proteomes" id="UP000324800">
    <property type="component" value="Unassembled WGS sequence"/>
</dbReference>
<evidence type="ECO:0000313" key="2">
    <source>
        <dbReference type="Proteomes" id="UP000324800"/>
    </source>
</evidence>
<name>A0A5J4X144_9EUKA</name>
<dbReference type="AlphaFoldDB" id="A0A5J4X144"/>